<evidence type="ECO:0000313" key="3">
    <source>
        <dbReference type="Proteomes" id="UP000722485"/>
    </source>
</evidence>
<keyword evidence="3" id="KW-1185">Reference proteome</keyword>
<dbReference type="EMBL" id="JAANBB010000050">
    <property type="protein sequence ID" value="KAF7553145.1"/>
    <property type="molecule type" value="Genomic_DNA"/>
</dbReference>
<protein>
    <recommendedName>
        <fullName evidence="1">Amidase domain-containing protein</fullName>
    </recommendedName>
</protein>
<proteinExistence type="predicted"/>
<dbReference type="PANTHER" id="PTHR11895:SF67">
    <property type="entry name" value="AMIDASE DOMAIN-CONTAINING PROTEIN"/>
    <property type="match status" value="1"/>
</dbReference>
<dbReference type="InterPro" id="IPR036928">
    <property type="entry name" value="AS_sf"/>
</dbReference>
<dbReference type="PANTHER" id="PTHR11895">
    <property type="entry name" value="TRANSAMIDASE"/>
    <property type="match status" value="1"/>
</dbReference>
<gene>
    <name evidence="2" type="ORF">G7Z17_g3858</name>
</gene>
<dbReference type="InterPro" id="IPR000120">
    <property type="entry name" value="Amidase"/>
</dbReference>
<accession>A0A9P5HI10</accession>
<dbReference type="Proteomes" id="UP000722485">
    <property type="component" value="Unassembled WGS sequence"/>
</dbReference>
<reference evidence="2" key="1">
    <citation type="submission" date="2020-03" db="EMBL/GenBank/DDBJ databases">
        <title>Draft Genome Sequence of Cylindrodendrum hubeiense.</title>
        <authorList>
            <person name="Buettner E."/>
            <person name="Kellner H."/>
        </authorList>
    </citation>
    <scope>NUCLEOTIDE SEQUENCE</scope>
    <source>
        <strain evidence="2">IHI 201604</strain>
    </source>
</reference>
<evidence type="ECO:0000313" key="2">
    <source>
        <dbReference type="EMBL" id="KAF7553145.1"/>
    </source>
</evidence>
<dbReference type="Pfam" id="PF01425">
    <property type="entry name" value="Amidase"/>
    <property type="match status" value="1"/>
</dbReference>
<dbReference type="OrthoDB" id="421993at2759"/>
<comment type="caution">
    <text evidence="2">The sequence shown here is derived from an EMBL/GenBank/DDBJ whole genome shotgun (WGS) entry which is preliminary data.</text>
</comment>
<feature type="domain" description="Amidase" evidence="1">
    <location>
        <begin position="84"/>
        <end position="179"/>
    </location>
</feature>
<dbReference type="GO" id="GO:0003824">
    <property type="term" value="F:catalytic activity"/>
    <property type="evidence" value="ECO:0007669"/>
    <property type="project" value="InterPro"/>
</dbReference>
<evidence type="ECO:0000259" key="1">
    <source>
        <dbReference type="Pfam" id="PF01425"/>
    </source>
</evidence>
<dbReference type="SUPFAM" id="SSF75304">
    <property type="entry name" value="Amidase signature (AS) enzymes"/>
    <property type="match status" value="1"/>
</dbReference>
<dbReference type="Gene3D" id="3.90.1300.10">
    <property type="entry name" value="Amidase signature (AS) domain"/>
    <property type="match status" value="1"/>
</dbReference>
<sequence>MFITAPAAHVIPDPPPTPTNFSLPLTPTEITRFPPSLKEPQQCPYYTVADYEALYLSGQATPTDVALALLPLIRRDVSPAANHSAAWMSARVDLILKAAEDSTRRYRENRPLGPLDGVPAAVKDDFDVDGYEMTMGSSRNYAGRAVQSGSSTNWSVKKLQEAGVIIFGKLAMHEYGLGMS</sequence>
<organism evidence="2 3">
    <name type="scientific">Cylindrodendrum hubeiense</name>
    <dbReference type="NCBI Taxonomy" id="595255"/>
    <lineage>
        <taxon>Eukaryota</taxon>
        <taxon>Fungi</taxon>
        <taxon>Dikarya</taxon>
        <taxon>Ascomycota</taxon>
        <taxon>Pezizomycotina</taxon>
        <taxon>Sordariomycetes</taxon>
        <taxon>Hypocreomycetidae</taxon>
        <taxon>Hypocreales</taxon>
        <taxon>Nectriaceae</taxon>
        <taxon>Cylindrodendrum</taxon>
    </lineage>
</organism>
<dbReference type="AlphaFoldDB" id="A0A9P5HI10"/>
<dbReference type="InterPro" id="IPR023631">
    <property type="entry name" value="Amidase_dom"/>
</dbReference>
<name>A0A9P5HI10_9HYPO</name>